<name>A0A6A6X433_9PLEO</name>
<dbReference type="GO" id="GO:0005737">
    <property type="term" value="C:cytoplasm"/>
    <property type="evidence" value="ECO:0007669"/>
    <property type="project" value="TreeGrafter"/>
</dbReference>
<dbReference type="GO" id="GO:0004059">
    <property type="term" value="F:aralkylamine N-acetyltransferase activity"/>
    <property type="evidence" value="ECO:0007669"/>
    <property type="project" value="TreeGrafter"/>
</dbReference>
<sequence>MDPLTDTAQIAYRLTLCGELCSGIFSSAYPTTSSPLGDLVRSRVFPSVDSSDSDRKRVLLGHIIATKHSALTVTDDSMAFPSDWRTKYQLAPSTGHSEDGETVCLHSLCVHPDFQKHGLGKVLLLSWVQRIKDLGSGKRIALLCRQRLVTWYESAGFKCVGPSKCTYGGGGWMDMVMEFDGGADDDNF</sequence>
<evidence type="ECO:0000259" key="3">
    <source>
        <dbReference type="PROSITE" id="PS51186"/>
    </source>
</evidence>
<keyword evidence="2 4" id="KW-0012">Acyltransferase</keyword>
<keyword evidence="5" id="KW-1185">Reference proteome</keyword>
<dbReference type="InterPro" id="IPR016181">
    <property type="entry name" value="Acyl_CoA_acyltransferase"/>
</dbReference>
<dbReference type="Pfam" id="PF13673">
    <property type="entry name" value="Acetyltransf_10"/>
    <property type="match status" value="1"/>
</dbReference>
<dbReference type="SUPFAM" id="SSF55729">
    <property type="entry name" value="Acyl-CoA N-acyltransferases (Nat)"/>
    <property type="match status" value="1"/>
</dbReference>
<evidence type="ECO:0000256" key="2">
    <source>
        <dbReference type="ARBA" id="ARBA00023315"/>
    </source>
</evidence>
<dbReference type="Gene3D" id="3.40.630.30">
    <property type="match status" value="1"/>
</dbReference>
<gene>
    <name evidence="4" type="ORF">K505DRAFT_327141</name>
</gene>
<dbReference type="InterPro" id="IPR051635">
    <property type="entry name" value="SNAT-like"/>
</dbReference>
<protein>
    <submittedName>
        <fullName evidence="4">Acyl-CoA N-acyltransferase</fullName>
    </submittedName>
</protein>
<dbReference type="Proteomes" id="UP000799757">
    <property type="component" value="Unassembled WGS sequence"/>
</dbReference>
<feature type="domain" description="N-acetyltransferase" evidence="3">
    <location>
        <begin position="43"/>
        <end position="178"/>
    </location>
</feature>
<dbReference type="OrthoDB" id="30840at2759"/>
<dbReference type="CDD" id="cd04301">
    <property type="entry name" value="NAT_SF"/>
    <property type="match status" value="1"/>
</dbReference>
<evidence type="ECO:0000313" key="5">
    <source>
        <dbReference type="Proteomes" id="UP000799757"/>
    </source>
</evidence>
<evidence type="ECO:0000256" key="1">
    <source>
        <dbReference type="ARBA" id="ARBA00022679"/>
    </source>
</evidence>
<organism evidence="4 5">
    <name type="scientific">Melanomma pulvis-pyrius CBS 109.77</name>
    <dbReference type="NCBI Taxonomy" id="1314802"/>
    <lineage>
        <taxon>Eukaryota</taxon>
        <taxon>Fungi</taxon>
        <taxon>Dikarya</taxon>
        <taxon>Ascomycota</taxon>
        <taxon>Pezizomycotina</taxon>
        <taxon>Dothideomycetes</taxon>
        <taxon>Pleosporomycetidae</taxon>
        <taxon>Pleosporales</taxon>
        <taxon>Melanommataceae</taxon>
        <taxon>Melanomma</taxon>
    </lineage>
</organism>
<dbReference type="AlphaFoldDB" id="A0A6A6X433"/>
<dbReference type="InterPro" id="IPR000182">
    <property type="entry name" value="GNAT_dom"/>
</dbReference>
<dbReference type="EMBL" id="MU002039">
    <property type="protein sequence ID" value="KAF2791069.1"/>
    <property type="molecule type" value="Genomic_DNA"/>
</dbReference>
<dbReference type="PANTHER" id="PTHR10908">
    <property type="entry name" value="SEROTONIN N-ACETYLTRANSFERASE"/>
    <property type="match status" value="1"/>
</dbReference>
<dbReference type="PANTHER" id="PTHR10908:SF0">
    <property type="entry name" value="SEROTONIN N-ACETYLTRANSFERASE"/>
    <property type="match status" value="1"/>
</dbReference>
<reference evidence="4" key="1">
    <citation type="journal article" date="2020" name="Stud. Mycol.">
        <title>101 Dothideomycetes genomes: a test case for predicting lifestyles and emergence of pathogens.</title>
        <authorList>
            <person name="Haridas S."/>
            <person name="Albert R."/>
            <person name="Binder M."/>
            <person name="Bloem J."/>
            <person name="Labutti K."/>
            <person name="Salamov A."/>
            <person name="Andreopoulos B."/>
            <person name="Baker S."/>
            <person name="Barry K."/>
            <person name="Bills G."/>
            <person name="Bluhm B."/>
            <person name="Cannon C."/>
            <person name="Castanera R."/>
            <person name="Culley D."/>
            <person name="Daum C."/>
            <person name="Ezra D."/>
            <person name="Gonzalez J."/>
            <person name="Henrissat B."/>
            <person name="Kuo A."/>
            <person name="Liang C."/>
            <person name="Lipzen A."/>
            <person name="Lutzoni F."/>
            <person name="Magnuson J."/>
            <person name="Mondo S."/>
            <person name="Nolan M."/>
            <person name="Ohm R."/>
            <person name="Pangilinan J."/>
            <person name="Park H.-J."/>
            <person name="Ramirez L."/>
            <person name="Alfaro M."/>
            <person name="Sun H."/>
            <person name="Tritt A."/>
            <person name="Yoshinaga Y."/>
            <person name="Zwiers L.-H."/>
            <person name="Turgeon B."/>
            <person name="Goodwin S."/>
            <person name="Spatafora J."/>
            <person name="Crous P."/>
            <person name="Grigoriev I."/>
        </authorList>
    </citation>
    <scope>NUCLEOTIDE SEQUENCE</scope>
    <source>
        <strain evidence="4">CBS 109.77</strain>
    </source>
</reference>
<keyword evidence="1 4" id="KW-0808">Transferase</keyword>
<evidence type="ECO:0000313" key="4">
    <source>
        <dbReference type="EMBL" id="KAF2791069.1"/>
    </source>
</evidence>
<dbReference type="PROSITE" id="PS51186">
    <property type="entry name" value="GNAT"/>
    <property type="match status" value="1"/>
</dbReference>
<proteinExistence type="predicted"/>
<accession>A0A6A6X433</accession>